<keyword evidence="7" id="KW-1185">Reference proteome</keyword>
<evidence type="ECO:0000313" key="6">
    <source>
        <dbReference type="EMBL" id="MBC6466441.1"/>
    </source>
</evidence>
<evidence type="ECO:0000256" key="3">
    <source>
        <dbReference type="ARBA" id="ARBA00022448"/>
    </source>
</evidence>
<comment type="caution">
    <text evidence="6">The sequence shown here is derived from an EMBL/GenBank/DDBJ whole genome shotgun (WGS) entry which is preliminary data.</text>
</comment>
<dbReference type="PANTHER" id="PTHR30290">
    <property type="entry name" value="PERIPLASMIC BINDING COMPONENT OF ABC TRANSPORTER"/>
    <property type="match status" value="1"/>
</dbReference>
<dbReference type="SUPFAM" id="SSF53850">
    <property type="entry name" value="Periplasmic binding protein-like II"/>
    <property type="match status" value="1"/>
</dbReference>
<dbReference type="PANTHER" id="PTHR30290:SF10">
    <property type="entry name" value="PERIPLASMIC OLIGOPEPTIDE-BINDING PROTEIN-RELATED"/>
    <property type="match status" value="1"/>
</dbReference>
<gene>
    <name evidence="6" type="ORF">HKK74_13130</name>
</gene>
<proteinExistence type="inferred from homology"/>
<dbReference type="InterPro" id="IPR000914">
    <property type="entry name" value="SBP_5_dom"/>
</dbReference>
<dbReference type="Proteomes" id="UP000805614">
    <property type="component" value="Unassembled WGS sequence"/>
</dbReference>
<dbReference type="RefSeq" id="WP_187243452.1">
    <property type="nucleotide sequence ID" value="NZ_JABVEC010000008.1"/>
</dbReference>
<dbReference type="InterPro" id="IPR039424">
    <property type="entry name" value="SBP_5"/>
</dbReference>
<evidence type="ECO:0000256" key="2">
    <source>
        <dbReference type="ARBA" id="ARBA00005695"/>
    </source>
</evidence>
<keyword evidence="4" id="KW-0732">Signal</keyword>
<dbReference type="Gene3D" id="3.40.190.10">
    <property type="entry name" value="Periplasmic binding protein-like II"/>
    <property type="match status" value="1"/>
</dbReference>
<protein>
    <recommendedName>
        <fullName evidence="5">Solute-binding protein family 5 domain-containing protein</fullName>
    </recommendedName>
</protein>
<evidence type="ECO:0000256" key="1">
    <source>
        <dbReference type="ARBA" id="ARBA00004196"/>
    </source>
</evidence>
<dbReference type="InterPro" id="IPR030678">
    <property type="entry name" value="Peptide/Ni-bd"/>
</dbReference>
<dbReference type="Gene3D" id="3.90.76.10">
    <property type="entry name" value="Dipeptide-binding Protein, Domain 1"/>
    <property type="match status" value="1"/>
</dbReference>
<comment type="subcellular location">
    <subcellularLocation>
        <location evidence="1">Cell envelope</location>
    </subcellularLocation>
</comment>
<organism evidence="6 7">
    <name type="scientific">Actinomadura alba</name>
    <dbReference type="NCBI Taxonomy" id="406431"/>
    <lineage>
        <taxon>Bacteria</taxon>
        <taxon>Bacillati</taxon>
        <taxon>Actinomycetota</taxon>
        <taxon>Actinomycetes</taxon>
        <taxon>Streptosporangiales</taxon>
        <taxon>Thermomonosporaceae</taxon>
        <taxon>Actinomadura</taxon>
    </lineage>
</organism>
<evidence type="ECO:0000313" key="7">
    <source>
        <dbReference type="Proteomes" id="UP000805614"/>
    </source>
</evidence>
<feature type="domain" description="Solute-binding protein family 5" evidence="5">
    <location>
        <begin position="86"/>
        <end position="447"/>
    </location>
</feature>
<keyword evidence="3" id="KW-0813">Transport</keyword>
<evidence type="ECO:0000259" key="5">
    <source>
        <dbReference type="Pfam" id="PF00496"/>
    </source>
</evidence>
<accession>A0ABR7LNK9</accession>
<evidence type="ECO:0000256" key="4">
    <source>
        <dbReference type="ARBA" id="ARBA00022729"/>
    </source>
</evidence>
<reference evidence="6 7" key="1">
    <citation type="submission" date="2020-06" db="EMBL/GenBank/DDBJ databases">
        <title>Actinomadura xiongansis sp. nov., isolated from soil of Baiyangdian.</title>
        <authorList>
            <person name="Zhang X."/>
        </authorList>
    </citation>
    <scope>NUCLEOTIDE SEQUENCE [LARGE SCALE GENOMIC DNA]</scope>
    <source>
        <strain evidence="6 7">HBUM206468</strain>
    </source>
</reference>
<dbReference type="EMBL" id="JABVEC010000008">
    <property type="protein sequence ID" value="MBC6466441.1"/>
    <property type="molecule type" value="Genomic_DNA"/>
</dbReference>
<comment type="similarity">
    <text evidence="2">Belongs to the bacterial solute-binding protein 5 family.</text>
</comment>
<dbReference type="Pfam" id="PF00496">
    <property type="entry name" value="SBP_bac_5"/>
    <property type="match status" value="1"/>
</dbReference>
<sequence length="532" mass="57482">MSVSSFASAGRSGTPWWRRCAIPLVAGLIGLLSACAGGSGDSAQARSGQLTLAAPRDLFAGPDDPYFTHQALQVWEPLVTLDAELKPSPALATTWKRSADGRVWTFQLRGGVRFSDGSPLTAEAVVVNIERFRRIAPKQSPFFSLDAGMESAYGRLKEVRADGGAVVFELADPVADLPARLANFFSMIQAPSAFDAAGRFAGKPVGTGPYMLVSSSKGQRVELIANPHYWGKRPALGKVVVRTIPDANARVAALRAGEVDALIDKGALLTGQVGAVAADRRFRVTRTPSVLTHYLTFNSSRGPFADPRLREAVDLTIDRTMIAKRLLAGTATPGASFLSPVFGDLADPNVRTPYDPERARRLVSEVGRPSRPITILISSAEAGQFPYTDIAEVLRSALDQAGLPARVSAVEATKTTMESGDYDIFLSAYSVPNGDADYLFRRFLRSDAEWNRQRGLGYDSEEFDRLIDRAAVSTDTTERRDLYRKVQRLLATDRPMIPVAYQDNPVVASNALTGLTQDACYLVDLAKIAPAS</sequence>
<name>A0ABR7LNK9_9ACTN</name>
<dbReference type="Gene3D" id="3.10.105.10">
    <property type="entry name" value="Dipeptide-binding Protein, Domain 3"/>
    <property type="match status" value="1"/>
</dbReference>
<dbReference type="PIRSF" id="PIRSF002741">
    <property type="entry name" value="MppA"/>
    <property type="match status" value="1"/>
</dbReference>